<dbReference type="Proteomes" id="UP001501326">
    <property type="component" value="Unassembled WGS sequence"/>
</dbReference>
<proteinExistence type="predicted"/>
<sequence length="56" mass="5936">MDMWQLFLERFVPVMEDDTSVLDARDGVGYPASARSTSGEPVAVAVGGDASSLPYA</sequence>
<gene>
    <name evidence="1" type="ORF">GCM10009867_07390</name>
</gene>
<evidence type="ECO:0000313" key="1">
    <source>
        <dbReference type="EMBL" id="GAA2732141.1"/>
    </source>
</evidence>
<organism evidence="1 2">
    <name type="scientific">Pedococcus aerophilus</name>
    <dbReference type="NCBI Taxonomy" id="436356"/>
    <lineage>
        <taxon>Bacteria</taxon>
        <taxon>Bacillati</taxon>
        <taxon>Actinomycetota</taxon>
        <taxon>Actinomycetes</taxon>
        <taxon>Micrococcales</taxon>
        <taxon>Intrasporangiaceae</taxon>
        <taxon>Pedococcus</taxon>
    </lineage>
</organism>
<protein>
    <submittedName>
        <fullName evidence="1">Uncharacterized protein</fullName>
    </submittedName>
</protein>
<name>A0ABN3UG19_9MICO</name>
<keyword evidence="2" id="KW-1185">Reference proteome</keyword>
<comment type="caution">
    <text evidence="1">The sequence shown here is derived from an EMBL/GenBank/DDBJ whole genome shotgun (WGS) entry which is preliminary data.</text>
</comment>
<accession>A0ABN3UG19</accession>
<evidence type="ECO:0000313" key="2">
    <source>
        <dbReference type="Proteomes" id="UP001501326"/>
    </source>
</evidence>
<dbReference type="EMBL" id="BAAARN010000001">
    <property type="protein sequence ID" value="GAA2732141.1"/>
    <property type="molecule type" value="Genomic_DNA"/>
</dbReference>
<reference evidence="1 2" key="1">
    <citation type="journal article" date="2019" name="Int. J. Syst. Evol. Microbiol.">
        <title>The Global Catalogue of Microorganisms (GCM) 10K type strain sequencing project: providing services to taxonomists for standard genome sequencing and annotation.</title>
        <authorList>
            <consortium name="The Broad Institute Genomics Platform"/>
            <consortium name="The Broad Institute Genome Sequencing Center for Infectious Disease"/>
            <person name="Wu L."/>
            <person name="Ma J."/>
        </authorList>
    </citation>
    <scope>NUCLEOTIDE SEQUENCE [LARGE SCALE GENOMIC DNA]</scope>
    <source>
        <strain evidence="1 2">JCM 16378</strain>
    </source>
</reference>